<dbReference type="Pfam" id="PF03366">
    <property type="entry name" value="YEATS"/>
    <property type="match status" value="1"/>
</dbReference>
<sequence>MTETTNKRKNLEDLPASKKVVKKMCLAKNDNSTQTSFTDLIEANIIYNIFEKEIDKDITLRMKDVEIIQERIIECRKDLDLLRKAVVSVYYDSTYRKTTKLEQHRIHPAVQKLIGKSPSTSHLTDELFEGGARPLTRNMKKESVTELGTMKIEDQSCNVDCVTTNDRIPQFVTPNSTTSKNNAETCLPHGNKQKKQIRILVGNVSKRVTDGTYDKATHKWMLYVRSTGPEFEKEVSKVRFFLHSSYKPHDVVTVPKAPFTLTRRGWGEFPVRIQLQFHNPMNKTIDILHHLKFEGLSSGPHSRSVETTADIWLYCNSSDKNGTTLPTNHQLSKYFNNCDNQISEINNPIFTGIYETNYLNPTKDIGKETIGPINIKNSTEQTYNFSGHSNSKIKFENKTYDKENVVSNESKPFLCMCIHNSLNSVCFECSNSSVIQQNENLLENTVILDKYSIFNNDNCESNETNEVNEQSRQGYFDLNSFLCLNKNINFEVNNLGSINFCEEFKDILNDFDKGNNSQNWDFDQMSFKSDLKNDYNIQPHIIPTNIKKEDILKLEKNSDFGNIFDGELVVVKSEPSPLKHNVTSVSGIFKKQNENGDNGYSGIDFIKPVEIKAEPNLFHQDSNMLYNESIKEEILELEECHMDWGTEVINFESDVLEQDVLDNSNPGQVLTGCDMVVSKKMSLETSSNINYENESVNKKVTNIKNNSTLSENTTKFNEKILVNGHQKCMEISFSVSNHNNPTTIKNQFINTKSVTKIVPSESSAAPKSSLDSNELNLQTDNFKSALFENTNKSLYFDNFHDYFNPVIEDLNHINSFPTNSPVKSSDTCNPLLDSGRTNGKIKEVDTTEFLTETLQANTNVPDSTSKKTGSTDLLTDNLLFPLDTKISDSSKMVMVSKINKIDLTSVILNPILKNNEVKPKCLNNSSKIINLSTGSKLNCLQIQSKIPTHSNKDHDGSLLTNGESKNNVLTIPRLQTGGVFLVKNGQLIFVEKQKLLKTSDNKTHVLNVNSCNKTPVKLKNNSFIIKPADLTSNNKKSTSVLRVPGISLLKKNISANSTTNDKPSSLPPKSQDCLEVSKLQTGDQSKIICVASSQKGQNIQSQISLKTNHNIMDKKICLNKAESRKINFDARMNRLKNSISQLIENCKFTDTELSVRWLVKGLPLITPEATEWIYKVIHPYSAPSLTVFKSWPVPKQFASEWLRAKTVCRILEKICKPGSVWTTKQVLYWARYHGYSPLYNLPQGEENETKTVESSSLNDCDTFTLPDNILKWLQESSELENKKEECDIDVVGEVKNIHVKKIIKEEVADTLELRECEPQNNLTGFVLETVNKLGYSLARDHTDPDETFVGAALTVLTNTMTNFAEDLLRRSLAESFKRGGRSIEVVDTNAALCSRPEFDIFTNSGLGFVRPKNDVS</sequence>
<evidence type="ECO:0000256" key="1">
    <source>
        <dbReference type="ARBA" id="ARBA00023242"/>
    </source>
</evidence>
<dbReference type="EMBL" id="GEDC01029615">
    <property type="protein sequence ID" value="JAS07683.1"/>
    <property type="molecule type" value="Transcribed_RNA"/>
</dbReference>
<keyword evidence="1 2" id="KW-0539">Nucleus</keyword>
<evidence type="ECO:0000256" key="2">
    <source>
        <dbReference type="PROSITE-ProRule" id="PRU00376"/>
    </source>
</evidence>
<evidence type="ECO:0000313" key="8">
    <source>
        <dbReference type="EMBL" id="JAS30459.1"/>
    </source>
</evidence>
<name>A0A1B6C2D5_9HEMI</name>
<proteinExistence type="predicted"/>
<dbReference type="Pfam" id="PF22951">
    <property type="entry name" value="3HBD"/>
    <property type="match status" value="1"/>
</dbReference>
<dbReference type="InterPro" id="IPR038704">
    <property type="entry name" value="YEAST_sf"/>
</dbReference>
<dbReference type="EMBL" id="GEDC01029105">
    <property type="protein sequence ID" value="JAS08193.1"/>
    <property type="molecule type" value="Transcribed_RNA"/>
</dbReference>
<accession>A0A1B6C2D5</accession>
<organism evidence="4">
    <name type="scientific">Clastoptera arizonana</name>
    <name type="common">Arizona spittle bug</name>
    <dbReference type="NCBI Taxonomy" id="38151"/>
    <lineage>
        <taxon>Eukaryota</taxon>
        <taxon>Metazoa</taxon>
        <taxon>Ecdysozoa</taxon>
        <taxon>Arthropoda</taxon>
        <taxon>Hexapoda</taxon>
        <taxon>Insecta</taxon>
        <taxon>Pterygota</taxon>
        <taxon>Neoptera</taxon>
        <taxon>Paraneoptera</taxon>
        <taxon>Hemiptera</taxon>
        <taxon>Auchenorrhyncha</taxon>
        <taxon>Cercopoidea</taxon>
        <taxon>Clastopteridae</taxon>
        <taxon>Clastoptera</taxon>
    </lineage>
</organism>
<dbReference type="PANTHER" id="PTHR23195">
    <property type="entry name" value="YEATS DOMAIN"/>
    <property type="match status" value="1"/>
</dbReference>
<dbReference type="InterPro" id="IPR055127">
    <property type="entry name" value="YEATS2_3HBD"/>
</dbReference>
<evidence type="ECO:0000313" key="6">
    <source>
        <dbReference type="EMBL" id="JAS08193.1"/>
    </source>
</evidence>
<dbReference type="GO" id="GO:0005634">
    <property type="term" value="C:nucleus"/>
    <property type="evidence" value="ECO:0007669"/>
    <property type="project" value="UniProtKB-SubCell"/>
</dbReference>
<dbReference type="EMBL" id="GEDC01024267">
    <property type="protein sequence ID" value="JAS13031.1"/>
    <property type="molecule type" value="Transcribed_RNA"/>
</dbReference>
<dbReference type="InterPro" id="IPR005033">
    <property type="entry name" value="YEATS"/>
</dbReference>
<evidence type="ECO:0000313" key="4">
    <source>
        <dbReference type="EMBL" id="JAS07683.1"/>
    </source>
</evidence>
<dbReference type="EMBL" id="GEDC01029250">
    <property type="protein sequence ID" value="JAS08048.1"/>
    <property type="molecule type" value="Transcribed_RNA"/>
</dbReference>
<protein>
    <recommendedName>
        <fullName evidence="3">YEATS domain-containing protein</fullName>
    </recommendedName>
</protein>
<dbReference type="GO" id="GO:0006355">
    <property type="term" value="P:regulation of DNA-templated transcription"/>
    <property type="evidence" value="ECO:0007669"/>
    <property type="project" value="InterPro"/>
</dbReference>
<comment type="subcellular location">
    <subcellularLocation>
        <location evidence="2">Nucleus</location>
    </subcellularLocation>
</comment>
<dbReference type="InterPro" id="IPR055129">
    <property type="entry name" value="YEATS_dom"/>
</dbReference>
<dbReference type="CDD" id="cd16907">
    <property type="entry name" value="YEATS_YEATS2_like"/>
    <property type="match status" value="1"/>
</dbReference>
<evidence type="ECO:0000313" key="7">
    <source>
        <dbReference type="EMBL" id="JAS13031.1"/>
    </source>
</evidence>
<feature type="domain" description="YEATS" evidence="3">
    <location>
        <begin position="189"/>
        <end position="329"/>
    </location>
</feature>
<dbReference type="Gene3D" id="2.60.40.1970">
    <property type="entry name" value="YEATS domain"/>
    <property type="match status" value="1"/>
</dbReference>
<gene>
    <name evidence="6" type="ORF">g.42586</name>
    <name evidence="5" type="ORF">g.42589</name>
    <name evidence="7" type="ORF">g.42591</name>
    <name evidence="4" type="ORF">g.42594</name>
    <name evidence="8" type="ORF">g.42596</name>
</gene>
<reference evidence="4" key="1">
    <citation type="submission" date="2015-12" db="EMBL/GenBank/DDBJ databases">
        <title>De novo transcriptome assembly of four potential Pierce s Disease insect vectors from Arizona vineyards.</title>
        <authorList>
            <person name="Tassone E.E."/>
        </authorList>
    </citation>
    <scope>NUCLEOTIDE SEQUENCE</scope>
</reference>
<evidence type="ECO:0000313" key="5">
    <source>
        <dbReference type="EMBL" id="JAS08048.1"/>
    </source>
</evidence>
<dbReference type="PROSITE" id="PS51037">
    <property type="entry name" value="YEATS"/>
    <property type="match status" value="1"/>
</dbReference>
<dbReference type="EMBL" id="GEDC01006839">
    <property type="protein sequence ID" value="JAS30459.1"/>
    <property type="molecule type" value="Transcribed_RNA"/>
</dbReference>
<evidence type="ECO:0000259" key="3">
    <source>
        <dbReference type="PROSITE" id="PS51037"/>
    </source>
</evidence>